<dbReference type="EMBL" id="MHOJ01000042">
    <property type="protein sequence ID" value="OGZ61453.1"/>
    <property type="molecule type" value="Genomic_DNA"/>
</dbReference>
<dbReference type="GO" id="GO:0005737">
    <property type="term" value="C:cytoplasm"/>
    <property type="evidence" value="ECO:0007669"/>
    <property type="project" value="UniProtKB-ARBA"/>
</dbReference>
<evidence type="ECO:0000256" key="10">
    <source>
        <dbReference type="ARBA" id="ARBA00048552"/>
    </source>
</evidence>
<dbReference type="GO" id="GO:0003899">
    <property type="term" value="F:DNA-directed RNA polymerase activity"/>
    <property type="evidence" value="ECO:0007669"/>
    <property type="project" value="UniProtKB-EC"/>
</dbReference>
<dbReference type="Proteomes" id="UP000178509">
    <property type="component" value="Unassembled WGS sequence"/>
</dbReference>
<dbReference type="GO" id="GO:0046983">
    <property type="term" value="F:protein dimerization activity"/>
    <property type="evidence" value="ECO:0007669"/>
    <property type="project" value="InterPro"/>
</dbReference>
<dbReference type="Pfam" id="PF01000">
    <property type="entry name" value="RNA_pol_A_bac"/>
    <property type="match status" value="1"/>
</dbReference>
<comment type="catalytic activity">
    <reaction evidence="10">
        <text>RNA(n) + a ribonucleoside 5'-triphosphate = RNA(n+1) + diphosphate</text>
        <dbReference type="Rhea" id="RHEA:21248"/>
        <dbReference type="Rhea" id="RHEA-COMP:14527"/>
        <dbReference type="Rhea" id="RHEA-COMP:17342"/>
        <dbReference type="ChEBI" id="CHEBI:33019"/>
        <dbReference type="ChEBI" id="CHEBI:61557"/>
        <dbReference type="ChEBI" id="CHEBI:140395"/>
        <dbReference type="EC" id="2.7.7.6"/>
    </reaction>
</comment>
<feature type="domain" description="DNA-directed RNA polymerase RpoA/D/Rpb3-type" evidence="12">
    <location>
        <begin position="17"/>
        <end position="228"/>
    </location>
</feature>
<dbReference type="GO" id="GO:0003677">
    <property type="term" value="F:DNA binding"/>
    <property type="evidence" value="ECO:0007669"/>
    <property type="project" value="InterPro"/>
</dbReference>
<comment type="caution">
    <text evidence="13">The sequence shown here is derived from an EMBL/GenBank/DDBJ whole genome shotgun (WGS) entry which is preliminary data.</text>
</comment>
<protein>
    <recommendedName>
        <fullName evidence="3">DNA-directed RNA polymerase subunit alpha</fullName>
        <ecNumber evidence="2">2.7.7.6</ecNumber>
    </recommendedName>
    <alternativeName>
        <fullName evidence="9">RNA polymerase subunit alpha</fullName>
    </alternativeName>
    <alternativeName>
        <fullName evidence="8">Transcriptase subunit alpha</fullName>
    </alternativeName>
</protein>
<dbReference type="Gene3D" id="3.30.1360.10">
    <property type="entry name" value="RNA polymerase, RBP11-like subunit"/>
    <property type="match status" value="1"/>
</dbReference>
<dbReference type="Pfam" id="PF01193">
    <property type="entry name" value="RNA_pol_L"/>
    <property type="match status" value="1"/>
</dbReference>
<dbReference type="SUPFAM" id="SSF55257">
    <property type="entry name" value="RBP11-like subunits of RNA polymerase"/>
    <property type="match status" value="1"/>
</dbReference>
<evidence type="ECO:0000256" key="1">
    <source>
        <dbReference type="ARBA" id="ARBA00007123"/>
    </source>
</evidence>
<evidence type="ECO:0000256" key="8">
    <source>
        <dbReference type="ARBA" id="ARBA00032524"/>
    </source>
</evidence>
<evidence type="ECO:0000256" key="6">
    <source>
        <dbReference type="ARBA" id="ARBA00022695"/>
    </source>
</evidence>
<dbReference type="STRING" id="1802164.A3H51_03095"/>
<dbReference type="NCBIfam" id="TIGR02027">
    <property type="entry name" value="rpoA"/>
    <property type="match status" value="1"/>
</dbReference>
<evidence type="ECO:0000256" key="9">
    <source>
        <dbReference type="ARBA" id="ARBA00033070"/>
    </source>
</evidence>
<evidence type="ECO:0000259" key="12">
    <source>
        <dbReference type="SMART" id="SM00662"/>
    </source>
</evidence>
<evidence type="ECO:0000256" key="11">
    <source>
        <dbReference type="SAM" id="MobiDB-lite"/>
    </source>
</evidence>
<dbReference type="InterPro" id="IPR011263">
    <property type="entry name" value="DNA-dir_RNA_pol_RpoA/D/Rpb3"/>
</dbReference>
<comment type="similarity">
    <text evidence="1">Belongs to the RNA polymerase alpha chain family.</text>
</comment>
<evidence type="ECO:0000256" key="7">
    <source>
        <dbReference type="ARBA" id="ARBA00023163"/>
    </source>
</evidence>
<accession>A0A1G2HG72</accession>
<gene>
    <name evidence="13" type="ORF">A3H51_03095</name>
</gene>
<dbReference type="GO" id="GO:0000428">
    <property type="term" value="C:DNA-directed RNA polymerase complex"/>
    <property type="evidence" value="ECO:0007669"/>
    <property type="project" value="UniProtKB-KW"/>
</dbReference>
<dbReference type="InterPro" id="IPR036603">
    <property type="entry name" value="RBP11-like"/>
</dbReference>
<evidence type="ECO:0000256" key="3">
    <source>
        <dbReference type="ARBA" id="ARBA00015972"/>
    </source>
</evidence>
<dbReference type="SMART" id="SM00662">
    <property type="entry name" value="RPOLD"/>
    <property type="match status" value="1"/>
</dbReference>
<keyword evidence="7" id="KW-0804">Transcription</keyword>
<reference evidence="13 14" key="1">
    <citation type="journal article" date="2016" name="Nat. Commun.">
        <title>Thousands of microbial genomes shed light on interconnected biogeochemical processes in an aquifer system.</title>
        <authorList>
            <person name="Anantharaman K."/>
            <person name="Brown C.T."/>
            <person name="Hug L.A."/>
            <person name="Sharon I."/>
            <person name="Castelle C.J."/>
            <person name="Probst A.J."/>
            <person name="Thomas B.C."/>
            <person name="Singh A."/>
            <person name="Wilkins M.J."/>
            <person name="Karaoz U."/>
            <person name="Brodie E.L."/>
            <person name="Williams K.H."/>
            <person name="Hubbard S.S."/>
            <person name="Banfield J.F."/>
        </authorList>
    </citation>
    <scope>NUCLEOTIDE SEQUENCE [LARGE SCALE GENOMIC DNA]</scope>
</reference>
<dbReference type="GO" id="GO:0006351">
    <property type="term" value="P:DNA-templated transcription"/>
    <property type="evidence" value="ECO:0007669"/>
    <property type="project" value="InterPro"/>
</dbReference>
<dbReference type="InterPro" id="IPR011262">
    <property type="entry name" value="DNA-dir_RNA_pol_insert"/>
</dbReference>
<evidence type="ECO:0000256" key="5">
    <source>
        <dbReference type="ARBA" id="ARBA00022679"/>
    </source>
</evidence>
<feature type="compositionally biased region" description="Basic residues" evidence="11">
    <location>
        <begin position="233"/>
        <end position="263"/>
    </location>
</feature>
<organism evidence="13 14">
    <name type="scientific">Candidatus Spechtbacteria bacterium RIFCSPLOWO2_02_FULL_38_8</name>
    <dbReference type="NCBI Taxonomy" id="1802164"/>
    <lineage>
        <taxon>Bacteria</taxon>
        <taxon>Candidatus Spechtiibacteriota</taxon>
    </lineage>
</organism>
<evidence type="ECO:0000313" key="14">
    <source>
        <dbReference type="Proteomes" id="UP000178509"/>
    </source>
</evidence>
<dbReference type="SUPFAM" id="SSF56553">
    <property type="entry name" value="Insert subdomain of RNA polymerase alpha subunit"/>
    <property type="match status" value="1"/>
</dbReference>
<evidence type="ECO:0000256" key="2">
    <source>
        <dbReference type="ARBA" id="ARBA00012418"/>
    </source>
</evidence>
<feature type="region of interest" description="Disordered" evidence="11">
    <location>
        <begin position="231"/>
        <end position="263"/>
    </location>
</feature>
<evidence type="ECO:0000313" key="13">
    <source>
        <dbReference type="EMBL" id="OGZ61453.1"/>
    </source>
</evidence>
<keyword evidence="6" id="KW-0548">Nucleotidyltransferase</keyword>
<proteinExistence type="inferred from homology"/>
<dbReference type="InterPro" id="IPR011773">
    <property type="entry name" value="DNA-dir_RpoA"/>
</dbReference>
<keyword evidence="5" id="KW-0808">Transferase</keyword>
<dbReference type="Gene3D" id="2.170.120.12">
    <property type="entry name" value="DNA-directed RNA polymerase, insert domain"/>
    <property type="match status" value="1"/>
</dbReference>
<dbReference type="CDD" id="cd06928">
    <property type="entry name" value="RNAP_alpha_NTD"/>
    <property type="match status" value="1"/>
</dbReference>
<dbReference type="FunFam" id="2.170.120.12:FF:000001">
    <property type="entry name" value="DNA-directed RNA polymerase subunit alpha"/>
    <property type="match status" value="1"/>
</dbReference>
<keyword evidence="4 13" id="KW-0240">DNA-directed RNA polymerase</keyword>
<name>A0A1G2HG72_9BACT</name>
<evidence type="ECO:0000256" key="4">
    <source>
        <dbReference type="ARBA" id="ARBA00022478"/>
    </source>
</evidence>
<dbReference type="InterPro" id="IPR036643">
    <property type="entry name" value="RNApol_insert_sf"/>
</dbReference>
<sequence>MLTLPKKPKIVEKSNNRAVVEISELYPGYGPTIGNTLRRALYSSIEGAAITSFKIDGVPHEFSTIEGVLEDVIEICLNLKEIRLILHGDEPQVLKLNIKGTKEAKGITAKDMVTPSQVEVINKDVHIMTVTSPKALINMELTVERGMGYIQTDKDAKEKKDIGVIRLDAIFTPVLRVNFEVENMRVGDKTDFNRLLLDITTDGTITPEEAYEKAAGVLFDHFELIKDLEGKKSVKKSTGKKSAIKKKESAKKKKGVKKSRVKK</sequence>
<dbReference type="EC" id="2.7.7.6" evidence="2"/>
<dbReference type="AlphaFoldDB" id="A0A1G2HG72"/>